<gene>
    <name evidence="6" type="ORF">DPMN_036987</name>
</gene>
<dbReference type="AlphaFoldDB" id="A0A9D4RPD8"/>
<dbReference type="Pfam" id="PF13445">
    <property type="entry name" value="zf-RING_UBOX"/>
    <property type="match status" value="1"/>
</dbReference>
<dbReference type="InterPro" id="IPR017907">
    <property type="entry name" value="Znf_RING_CS"/>
</dbReference>
<reference evidence="6" key="1">
    <citation type="journal article" date="2019" name="bioRxiv">
        <title>The Genome of the Zebra Mussel, Dreissena polymorpha: A Resource for Invasive Species Research.</title>
        <authorList>
            <person name="McCartney M.A."/>
            <person name="Auch B."/>
            <person name="Kono T."/>
            <person name="Mallez S."/>
            <person name="Zhang Y."/>
            <person name="Obille A."/>
            <person name="Becker A."/>
            <person name="Abrahante J.E."/>
            <person name="Garbe J."/>
            <person name="Badalamenti J.P."/>
            <person name="Herman A."/>
            <person name="Mangelson H."/>
            <person name="Liachko I."/>
            <person name="Sullivan S."/>
            <person name="Sone E.D."/>
            <person name="Koren S."/>
            <person name="Silverstein K.A.T."/>
            <person name="Beckman K.B."/>
            <person name="Gohl D.M."/>
        </authorList>
    </citation>
    <scope>NUCLEOTIDE SEQUENCE</scope>
    <source>
        <strain evidence="6">Duluth1</strain>
        <tissue evidence="6">Whole animal</tissue>
    </source>
</reference>
<dbReference type="PROSITE" id="PS50089">
    <property type="entry name" value="ZF_RING_2"/>
    <property type="match status" value="1"/>
</dbReference>
<dbReference type="PROSITE" id="PS00518">
    <property type="entry name" value="ZF_RING_1"/>
    <property type="match status" value="1"/>
</dbReference>
<dbReference type="SMART" id="SM00184">
    <property type="entry name" value="RING"/>
    <property type="match status" value="1"/>
</dbReference>
<evidence type="ECO:0000256" key="3">
    <source>
        <dbReference type="ARBA" id="ARBA00022833"/>
    </source>
</evidence>
<feature type="domain" description="RING-type" evidence="5">
    <location>
        <begin position="20"/>
        <end position="69"/>
    </location>
</feature>
<dbReference type="Proteomes" id="UP000828390">
    <property type="component" value="Unassembled WGS sequence"/>
</dbReference>
<dbReference type="InterPro" id="IPR013083">
    <property type="entry name" value="Znf_RING/FYVE/PHD"/>
</dbReference>
<proteinExistence type="predicted"/>
<evidence type="ECO:0000313" key="7">
    <source>
        <dbReference type="Proteomes" id="UP000828390"/>
    </source>
</evidence>
<dbReference type="InterPro" id="IPR047153">
    <property type="entry name" value="TRIM45/56/19-like"/>
</dbReference>
<evidence type="ECO:0000313" key="6">
    <source>
        <dbReference type="EMBL" id="KAH3873750.1"/>
    </source>
</evidence>
<keyword evidence="1" id="KW-0479">Metal-binding</keyword>
<keyword evidence="2 4" id="KW-0863">Zinc-finger</keyword>
<evidence type="ECO:0000259" key="5">
    <source>
        <dbReference type="PROSITE" id="PS50089"/>
    </source>
</evidence>
<dbReference type="PANTHER" id="PTHR25462:SF296">
    <property type="entry name" value="MEIOTIC P26, ISOFORM F"/>
    <property type="match status" value="1"/>
</dbReference>
<dbReference type="SUPFAM" id="SSF57850">
    <property type="entry name" value="RING/U-box"/>
    <property type="match status" value="1"/>
</dbReference>
<evidence type="ECO:0000256" key="2">
    <source>
        <dbReference type="ARBA" id="ARBA00022771"/>
    </source>
</evidence>
<protein>
    <recommendedName>
        <fullName evidence="5">RING-type domain-containing protein</fullName>
    </recommendedName>
</protein>
<dbReference type="InterPro" id="IPR001841">
    <property type="entry name" value="Znf_RING"/>
</dbReference>
<reference evidence="6" key="2">
    <citation type="submission" date="2020-11" db="EMBL/GenBank/DDBJ databases">
        <authorList>
            <person name="McCartney M.A."/>
            <person name="Auch B."/>
            <person name="Kono T."/>
            <person name="Mallez S."/>
            <person name="Becker A."/>
            <person name="Gohl D.M."/>
            <person name="Silverstein K.A.T."/>
            <person name="Koren S."/>
            <person name="Bechman K.B."/>
            <person name="Herman A."/>
            <person name="Abrahante J.E."/>
            <person name="Garbe J."/>
        </authorList>
    </citation>
    <scope>NUCLEOTIDE SEQUENCE</scope>
    <source>
        <strain evidence="6">Duluth1</strain>
        <tissue evidence="6">Whole animal</tissue>
    </source>
</reference>
<dbReference type="InterPro" id="IPR027370">
    <property type="entry name" value="Znf-RING_euk"/>
</dbReference>
<keyword evidence="3" id="KW-0862">Zinc</keyword>
<evidence type="ECO:0000256" key="1">
    <source>
        <dbReference type="ARBA" id="ARBA00022723"/>
    </source>
</evidence>
<keyword evidence="7" id="KW-1185">Reference proteome</keyword>
<comment type="caution">
    <text evidence="6">The sequence shown here is derived from an EMBL/GenBank/DDBJ whole genome shotgun (WGS) entry which is preliminary data.</text>
</comment>
<dbReference type="PANTHER" id="PTHR25462">
    <property type="entry name" value="BONUS, ISOFORM C-RELATED"/>
    <property type="match status" value="1"/>
</dbReference>
<name>A0A9D4RPD8_DREPO</name>
<evidence type="ECO:0000256" key="4">
    <source>
        <dbReference type="PROSITE-ProRule" id="PRU00175"/>
    </source>
</evidence>
<sequence length="281" mass="33015">MSTQTDDIITIRLSESVLTCQMCMETFVSPRILPCQHNFCKDCLLTYSWRKCVQSKLVCEEKFPCPSCRQNCRIGKIGEDMTEEKLLKRFPENRLLNELIEGRTSSEKEREENTSKTQCSEESTFLRRRCMLYYKFLESIIGLCVFYPPLHPGMCMYEYVRYSRESINLLLMGILNLCEEISCTVDESKENVEDFSELVKNTFKLEKGIQGIMETIHYIRVVARQTLLFNIDPETETISKTTQTETFKPKAWLERLKFNRECMALVFEYVKTCVKTAIKMR</sequence>
<dbReference type="GO" id="GO:0008270">
    <property type="term" value="F:zinc ion binding"/>
    <property type="evidence" value="ECO:0007669"/>
    <property type="project" value="UniProtKB-KW"/>
</dbReference>
<accession>A0A9D4RPD8</accession>
<dbReference type="Gene3D" id="3.30.40.10">
    <property type="entry name" value="Zinc/RING finger domain, C3HC4 (zinc finger)"/>
    <property type="match status" value="1"/>
</dbReference>
<dbReference type="GO" id="GO:0061630">
    <property type="term" value="F:ubiquitin protein ligase activity"/>
    <property type="evidence" value="ECO:0007669"/>
    <property type="project" value="TreeGrafter"/>
</dbReference>
<organism evidence="6 7">
    <name type="scientific">Dreissena polymorpha</name>
    <name type="common">Zebra mussel</name>
    <name type="synonym">Mytilus polymorpha</name>
    <dbReference type="NCBI Taxonomy" id="45954"/>
    <lineage>
        <taxon>Eukaryota</taxon>
        <taxon>Metazoa</taxon>
        <taxon>Spiralia</taxon>
        <taxon>Lophotrochozoa</taxon>
        <taxon>Mollusca</taxon>
        <taxon>Bivalvia</taxon>
        <taxon>Autobranchia</taxon>
        <taxon>Heteroconchia</taxon>
        <taxon>Euheterodonta</taxon>
        <taxon>Imparidentia</taxon>
        <taxon>Neoheterodontei</taxon>
        <taxon>Myida</taxon>
        <taxon>Dreissenoidea</taxon>
        <taxon>Dreissenidae</taxon>
        <taxon>Dreissena</taxon>
    </lineage>
</organism>
<dbReference type="EMBL" id="JAIWYP010000002">
    <property type="protein sequence ID" value="KAH3873750.1"/>
    <property type="molecule type" value="Genomic_DNA"/>
</dbReference>